<evidence type="ECO:0000256" key="4">
    <source>
        <dbReference type="ARBA" id="ARBA00022729"/>
    </source>
</evidence>
<gene>
    <name evidence="9" type="ORF">SEPCBS119000_001365</name>
</gene>
<organism evidence="9 10">
    <name type="scientific">Sporothrix epigloea</name>
    <dbReference type="NCBI Taxonomy" id="1892477"/>
    <lineage>
        <taxon>Eukaryota</taxon>
        <taxon>Fungi</taxon>
        <taxon>Dikarya</taxon>
        <taxon>Ascomycota</taxon>
        <taxon>Pezizomycotina</taxon>
        <taxon>Sordariomycetes</taxon>
        <taxon>Sordariomycetidae</taxon>
        <taxon>Ophiostomatales</taxon>
        <taxon>Ophiostomataceae</taxon>
        <taxon>Sporothrix</taxon>
    </lineage>
</organism>
<evidence type="ECO:0000259" key="8">
    <source>
        <dbReference type="Pfam" id="PF22799"/>
    </source>
</evidence>
<evidence type="ECO:0000256" key="5">
    <source>
        <dbReference type="ARBA" id="ARBA00022737"/>
    </source>
</evidence>
<dbReference type="Pfam" id="PF22799">
    <property type="entry name" value="PIR1-like_C"/>
    <property type="match status" value="1"/>
</dbReference>
<dbReference type="InterPro" id="IPR051153">
    <property type="entry name" value="Yeast_CWMannoprotein_PIR"/>
</dbReference>
<dbReference type="PROSITE" id="PS50256">
    <property type="entry name" value="PIR_REPEAT_2"/>
    <property type="match status" value="9"/>
</dbReference>
<accession>A0ABP0DAB1</accession>
<sequence length="411" mass="39953">MKTSAAFLSLVAGVCAQGVTSAIAPQSSAPAGCSASFSGDFEITVALVNGKRDESLTKRSSCGSNGALLLKLSNGILTDAKDRTGYIASNYQFQFDGPPQAGAIYTAGFSVCGNNALALGGSTTWWQCRSGDFYNLYDRNWAPQCEAVEILAMSCDGSAPPPATGTPPVGQISDGQIQATTGAPVGQISDGQIQATTAGAAPTGAPVGQISDGQIQATTAGAAPTGAPVGQISDGQIQATTAGAAPTGAPVGQISDGQIQATTAGAAPTGAPVGQISDGQIQATSAGAAPTGAPVGQISDGQIQATSAGAAPTGAPVGQISDGQIQATSAAAAPTGAPVSQISDGQVQVNTASTLMTYATQGNTTAMATSGMPGKPSSTVVPVSGGEAVRAPAGLGMVVSLVVSLAAAYFL</sequence>
<dbReference type="Proteomes" id="UP001642502">
    <property type="component" value="Unassembled WGS sequence"/>
</dbReference>
<comment type="similarity">
    <text evidence="6">Belongs to the PIR protein family.</text>
</comment>
<keyword evidence="5" id="KW-0677">Repeat</keyword>
<feature type="signal peptide" evidence="7">
    <location>
        <begin position="1"/>
        <end position="16"/>
    </location>
</feature>
<dbReference type="PANTHER" id="PTHR47254">
    <property type="entry name" value="CELL WALL MANNOPROTEIN CIS3-RELATED"/>
    <property type="match status" value="1"/>
</dbReference>
<dbReference type="EMBL" id="CAWUON010000010">
    <property type="protein sequence ID" value="CAK7265149.1"/>
    <property type="molecule type" value="Genomic_DNA"/>
</dbReference>
<protein>
    <recommendedName>
        <fullName evidence="8">Cell wall mannoprotein PIR1-like C-terminal domain-containing protein</fullName>
    </recommendedName>
</protein>
<dbReference type="PANTHER" id="PTHR47254:SF1">
    <property type="entry name" value="CELL WALL MANNOPROTEIN CIS3-RELATED"/>
    <property type="match status" value="1"/>
</dbReference>
<comment type="caution">
    <text evidence="9">The sequence shown here is derived from an EMBL/GenBank/DDBJ whole genome shotgun (WGS) entry which is preliminary data.</text>
</comment>
<keyword evidence="2" id="KW-0134">Cell wall</keyword>
<evidence type="ECO:0000256" key="7">
    <source>
        <dbReference type="SAM" id="SignalP"/>
    </source>
</evidence>
<evidence type="ECO:0000256" key="6">
    <source>
        <dbReference type="ARBA" id="ARBA00038219"/>
    </source>
</evidence>
<keyword evidence="4 7" id="KW-0732">Signal</keyword>
<feature type="domain" description="Cell wall mannoprotein PIR1-like C-terminal" evidence="8">
    <location>
        <begin position="75"/>
        <end position="148"/>
    </location>
</feature>
<dbReference type="InterPro" id="IPR054508">
    <property type="entry name" value="PIR1-like_C"/>
</dbReference>
<evidence type="ECO:0000313" key="10">
    <source>
        <dbReference type="Proteomes" id="UP001642502"/>
    </source>
</evidence>
<reference evidence="9 10" key="1">
    <citation type="submission" date="2024-01" db="EMBL/GenBank/DDBJ databases">
        <authorList>
            <person name="Allen C."/>
            <person name="Tagirdzhanova G."/>
        </authorList>
    </citation>
    <scope>NUCLEOTIDE SEQUENCE [LARGE SCALE GENOMIC DNA]</scope>
    <source>
        <strain evidence="9 10">CBS 119000</strain>
    </source>
</reference>
<evidence type="ECO:0000313" key="9">
    <source>
        <dbReference type="EMBL" id="CAK7265149.1"/>
    </source>
</evidence>
<name>A0ABP0DAB1_9PEZI</name>
<proteinExistence type="inferred from homology"/>
<evidence type="ECO:0000256" key="2">
    <source>
        <dbReference type="ARBA" id="ARBA00022512"/>
    </source>
</evidence>
<evidence type="ECO:0000256" key="3">
    <source>
        <dbReference type="ARBA" id="ARBA00022525"/>
    </source>
</evidence>
<evidence type="ECO:0000256" key="1">
    <source>
        <dbReference type="ARBA" id="ARBA00004191"/>
    </source>
</evidence>
<comment type="subcellular location">
    <subcellularLocation>
        <location evidence="1">Secreted</location>
        <location evidence="1">Cell wall</location>
    </subcellularLocation>
</comment>
<keyword evidence="10" id="KW-1185">Reference proteome</keyword>
<keyword evidence="3" id="KW-0964">Secreted</keyword>
<dbReference type="InterPro" id="IPR000420">
    <property type="entry name" value="Yeast_PIR_rpt"/>
</dbReference>
<dbReference type="Pfam" id="PF00399">
    <property type="entry name" value="PIR"/>
    <property type="match status" value="8"/>
</dbReference>
<feature type="chain" id="PRO_5045351633" description="Cell wall mannoprotein PIR1-like C-terminal domain-containing protein" evidence="7">
    <location>
        <begin position="17"/>
        <end position="411"/>
    </location>
</feature>